<evidence type="ECO:0000313" key="1">
    <source>
        <dbReference type="EMBL" id="KGC14876.1"/>
    </source>
</evidence>
<gene>
    <name evidence="1" type="ORF">DM48_346</name>
</gene>
<comment type="caution">
    <text evidence="1">The sequence shown here is derived from an EMBL/GenBank/DDBJ whole genome shotgun (WGS) entry which is preliminary data.</text>
</comment>
<sequence length="73" mass="8517">MSKVTEWYPANVKPVRVGVYDIQDKSIRCNCCCTWAHWDGEKFVRYGKFGGVMYVTQEVRDVRTWRGLAEKPA</sequence>
<reference evidence="1 2" key="1">
    <citation type="submission" date="2014-04" db="EMBL/GenBank/DDBJ databases">
        <authorList>
            <person name="Bishop-Lilly K.A."/>
            <person name="Broomall S.M."/>
            <person name="Chain P.S."/>
            <person name="Chertkov O."/>
            <person name="Coyne S.R."/>
            <person name="Daligault H.E."/>
            <person name="Davenport K.W."/>
            <person name="Erkkila T."/>
            <person name="Frey K.G."/>
            <person name="Gibbons H.S."/>
            <person name="Gu W."/>
            <person name="Jaissle J."/>
            <person name="Johnson S.L."/>
            <person name="Koroleva G.I."/>
            <person name="Ladner J.T."/>
            <person name="Lo C.-C."/>
            <person name="Minogue T.D."/>
            <person name="Munk C."/>
            <person name="Palacios G.F."/>
            <person name="Redden C.L."/>
            <person name="Rosenzweig C.N."/>
            <person name="Scholz M.B."/>
            <person name="Teshima H."/>
            <person name="Xu Y."/>
        </authorList>
    </citation>
    <scope>NUCLEOTIDE SEQUENCE [LARGE SCALE GENOMIC DNA]</scope>
    <source>
        <strain evidence="2">gladioli</strain>
    </source>
</reference>
<dbReference type="RefSeq" id="WP_155308289.1">
    <property type="nucleotide sequence ID" value="NZ_KN150850.1"/>
</dbReference>
<accession>A0AAW3F315</accession>
<organism evidence="1 2">
    <name type="scientific">Burkholderia gladioli</name>
    <name type="common">Pseudomonas marginata</name>
    <name type="synonym">Phytomonas marginata</name>
    <dbReference type="NCBI Taxonomy" id="28095"/>
    <lineage>
        <taxon>Bacteria</taxon>
        <taxon>Pseudomonadati</taxon>
        <taxon>Pseudomonadota</taxon>
        <taxon>Betaproteobacteria</taxon>
        <taxon>Burkholderiales</taxon>
        <taxon>Burkholderiaceae</taxon>
        <taxon>Burkholderia</taxon>
    </lineage>
</organism>
<dbReference type="EMBL" id="JPGG01000016">
    <property type="protein sequence ID" value="KGC14876.1"/>
    <property type="molecule type" value="Genomic_DNA"/>
</dbReference>
<dbReference type="AlphaFoldDB" id="A0AAW3F315"/>
<name>A0AAW3F315_BURGA</name>
<protein>
    <submittedName>
        <fullName evidence="1">Uncharacterized protein</fullName>
    </submittedName>
</protein>
<dbReference type="Proteomes" id="UP000029590">
    <property type="component" value="Unassembled WGS sequence"/>
</dbReference>
<proteinExistence type="predicted"/>
<evidence type="ECO:0000313" key="2">
    <source>
        <dbReference type="Proteomes" id="UP000029590"/>
    </source>
</evidence>